<reference evidence="2" key="1">
    <citation type="journal article" date="2020" name="New Phytol.">
        <title>Comparative genomics reveals dynamic genome evolution in host specialist ectomycorrhizal fungi.</title>
        <authorList>
            <person name="Lofgren L.A."/>
            <person name="Nguyen N.H."/>
            <person name="Vilgalys R."/>
            <person name="Ruytinx J."/>
            <person name="Liao H.L."/>
            <person name="Branco S."/>
            <person name="Kuo A."/>
            <person name="LaButti K."/>
            <person name="Lipzen A."/>
            <person name="Andreopoulos W."/>
            <person name="Pangilinan J."/>
            <person name="Riley R."/>
            <person name="Hundley H."/>
            <person name="Na H."/>
            <person name="Barry K."/>
            <person name="Grigoriev I.V."/>
            <person name="Stajich J.E."/>
            <person name="Kennedy P.G."/>
        </authorList>
    </citation>
    <scope>NUCLEOTIDE SEQUENCE</scope>
    <source>
        <strain evidence="2">FC423</strain>
    </source>
</reference>
<name>A0A9P7K0J4_9AGAM</name>
<dbReference type="Proteomes" id="UP000823399">
    <property type="component" value="Unassembled WGS sequence"/>
</dbReference>
<keyword evidence="3" id="KW-1185">Reference proteome</keyword>
<gene>
    <name evidence="2" type="ORF">F5147DRAFT_767293</name>
</gene>
<evidence type="ECO:0000313" key="3">
    <source>
        <dbReference type="Proteomes" id="UP000823399"/>
    </source>
</evidence>
<sequence length="253" mass="27163">MPLDDFLSDMDTRTDNTLPIENVGLAGYVQQTRDTIFALQGYFSGTIPDASSITNASPPITDASLTTNASPCIADASAPLGNVYETPSDPLLNANPSAFDPYPLTTNLDLMCPFKDLDFTFSTAEPSTRSVDVSIDTFPDLAQSVHFGTDSIMRLPNPRFHVPIDESINTSPDLAHSDMAVPLINTSPDLAHSDTEMPLTNGETAASDQDESVVPPARAHRKSCPVGGQQSRTKDAAAPEGLRLRRNRVAFNP</sequence>
<feature type="region of interest" description="Disordered" evidence="1">
    <location>
        <begin position="187"/>
        <end position="253"/>
    </location>
</feature>
<dbReference type="AlphaFoldDB" id="A0A9P7K0J4"/>
<dbReference type="EMBL" id="JABBWM010000002">
    <property type="protein sequence ID" value="KAG2119824.1"/>
    <property type="molecule type" value="Genomic_DNA"/>
</dbReference>
<evidence type="ECO:0000256" key="1">
    <source>
        <dbReference type="SAM" id="MobiDB-lite"/>
    </source>
</evidence>
<comment type="caution">
    <text evidence="2">The sequence shown here is derived from an EMBL/GenBank/DDBJ whole genome shotgun (WGS) entry which is preliminary data.</text>
</comment>
<dbReference type="GeneID" id="64703124"/>
<proteinExistence type="predicted"/>
<dbReference type="RefSeq" id="XP_041299650.1">
    <property type="nucleotide sequence ID" value="XM_041440865.1"/>
</dbReference>
<evidence type="ECO:0000313" key="2">
    <source>
        <dbReference type="EMBL" id="KAG2119824.1"/>
    </source>
</evidence>
<feature type="compositionally biased region" description="Basic residues" evidence="1">
    <location>
        <begin position="244"/>
        <end position="253"/>
    </location>
</feature>
<protein>
    <submittedName>
        <fullName evidence="2">Uncharacterized protein</fullName>
    </submittedName>
</protein>
<organism evidence="2 3">
    <name type="scientific">Suillus discolor</name>
    <dbReference type="NCBI Taxonomy" id="1912936"/>
    <lineage>
        <taxon>Eukaryota</taxon>
        <taxon>Fungi</taxon>
        <taxon>Dikarya</taxon>
        <taxon>Basidiomycota</taxon>
        <taxon>Agaricomycotina</taxon>
        <taxon>Agaricomycetes</taxon>
        <taxon>Agaricomycetidae</taxon>
        <taxon>Boletales</taxon>
        <taxon>Suillineae</taxon>
        <taxon>Suillaceae</taxon>
        <taxon>Suillus</taxon>
    </lineage>
</organism>
<accession>A0A9P7K0J4</accession>